<dbReference type="InterPro" id="IPR024651">
    <property type="entry name" value="FAD-SLDH_ssu"/>
</dbReference>
<evidence type="ECO:0000256" key="1">
    <source>
        <dbReference type="SAM" id="MobiDB-lite"/>
    </source>
</evidence>
<dbReference type="InterPro" id="IPR019546">
    <property type="entry name" value="TAT_signal_bac_arc"/>
</dbReference>
<feature type="compositionally biased region" description="Low complexity" evidence="1">
    <location>
        <begin position="183"/>
        <end position="197"/>
    </location>
</feature>
<dbReference type="EMBL" id="CP104377">
    <property type="protein sequence ID" value="UXC20621.1"/>
    <property type="molecule type" value="Genomic_DNA"/>
</dbReference>
<evidence type="ECO:0000313" key="2">
    <source>
        <dbReference type="EMBL" id="UXC20621.1"/>
    </source>
</evidence>
<dbReference type="Pfam" id="PF12318">
    <property type="entry name" value="FAD-SLDH"/>
    <property type="match status" value="1"/>
</dbReference>
<dbReference type="NCBIfam" id="TIGR01409">
    <property type="entry name" value="TAT_signal_seq"/>
    <property type="match status" value="1"/>
</dbReference>
<evidence type="ECO:0000313" key="3">
    <source>
        <dbReference type="Proteomes" id="UP001058290"/>
    </source>
</evidence>
<organism evidence="2 3">
    <name type="scientific">Comamonas squillarum</name>
    <dbReference type="NCBI Taxonomy" id="2977320"/>
    <lineage>
        <taxon>Bacteria</taxon>
        <taxon>Pseudomonadati</taxon>
        <taxon>Pseudomonadota</taxon>
        <taxon>Betaproteobacteria</taxon>
        <taxon>Burkholderiales</taxon>
        <taxon>Comamonadaceae</taxon>
        <taxon>Comamonas</taxon>
    </lineage>
</organism>
<name>A0ABY6A3A7_9BURK</name>
<dbReference type="InterPro" id="IPR006311">
    <property type="entry name" value="TAT_signal"/>
</dbReference>
<keyword evidence="3" id="KW-1185">Reference proteome</keyword>
<dbReference type="RefSeq" id="WP_260720216.1">
    <property type="nucleotide sequence ID" value="NZ_CP104377.1"/>
</dbReference>
<gene>
    <name evidence="2" type="ORF">N4T19_11150</name>
</gene>
<protein>
    <submittedName>
        <fullName evidence="2">Sorbitol dehydrogenase family protein</fullName>
    </submittedName>
</protein>
<feature type="region of interest" description="Disordered" evidence="1">
    <location>
        <begin position="178"/>
        <end position="197"/>
    </location>
</feature>
<sequence length="197" mass="19961">MTSSSFPPSAVLCAKPLVPAMPAGISRRRLLGAAAATGVALAAGGFAVLGSSNAFAASEAADDFLRLSEFVTGGSPLSAALATRYLAALTKSDAAFAAAAQALHQHVASQKISHVDDLLAAPDLDPALRATATQIVSAWYLGVVGEDADAVLISYANALMYRPTAGILDIPTYGSGPDSWGEKPVVPVSPNKKSPQA</sequence>
<dbReference type="Proteomes" id="UP001058290">
    <property type="component" value="Chromosome"/>
</dbReference>
<dbReference type="PROSITE" id="PS51318">
    <property type="entry name" value="TAT"/>
    <property type="match status" value="1"/>
</dbReference>
<accession>A0ABY6A3A7</accession>
<proteinExistence type="predicted"/>
<reference evidence="2" key="1">
    <citation type="submission" date="2022-09" db="EMBL/GenBank/DDBJ databases">
        <title>Bacterial diversity in gut of crayfish and pufferfish.</title>
        <authorList>
            <person name="Huang Y."/>
        </authorList>
    </citation>
    <scope>NUCLEOTIDE SEQUENCE</scope>
    <source>
        <strain evidence="2">PR12</strain>
    </source>
</reference>